<feature type="transmembrane region" description="Helical" evidence="2">
    <location>
        <begin position="951"/>
        <end position="970"/>
    </location>
</feature>
<feature type="compositionally biased region" description="Low complexity" evidence="1">
    <location>
        <begin position="263"/>
        <end position="291"/>
    </location>
</feature>
<gene>
    <name evidence="3" type="ORF">QBC46DRAFT_381465</name>
</gene>
<keyword evidence="2" id="KW-1133">Transmembrane helix</keyword>
<feature type="transmembrane region" description="Helical" evidence="2">
    <location>
        <begin position="1120"/>
        <end position="1148"/>
    </location>
</feature>
<evidence type="ECO:0000313" key="4">
    <source>
        <dbReference type="Proteomes" id="UP001303473"/>
    </source>
</evidence>
<feature type="region of interest" description="Disordered" evidence="1">
    <location>
        <begin position="1045"/>
        <end position="1064"/>
    </location>
</feature>
<sequence>MQQPLIYGQQPKTERTAYEYTIQATEDHEELHEDNGRGKGKQVAGRRPVGKVPNYQPTPLRWPFIVVQIVMLCIAIALIAYAQKAMPSSDSDAVILGGSPSSAARARHIPRALAYRNESSTSIALSSTSSSSATASETQSGTSSLDGEKVTKLVDDPSSTSSASSLSQPSSGPLSSGSSTTSSRSQTGSTSSLSSETSAPSSTQTSHTNSVTTSSTSSKVPPSISTATSGTTHSTSVSLAPSGSTSVGGSKDTTGLTFQGVVTPSLSSSSTNSLSKPTSSGSSSTTTNTLTTPTASNVVAIKTSVSSFTSSVTVPESTTTYTTVSTTVVSFTYTSKSTSLVTFTATSTTLVPSTEPFTLSVSGTAATTGGSVVTQTSLYTTAVTSAVTITEAFTSSVTEVFSTTVASTIAETVIPSVGSVTITYYSTIEQPPQTQIQQPPQSVAPPVKVTTGVNVIQGETIAVAQTEAPVTMVVAVTNGVVQTQVYTPPVQTGVTQIRGTAVTSYLVITPSPATQQGVSVGVVSTVGGTPVTVVNNQGPTTYQTMVDGTMRTVVDTPPPQTQVSIVGGVLTTVGTFLTPSGVGQPVSYTVVNTVDGTPVTQVVVTTPVGPPYQPVSYTVVNTVDGTPVTQVVVTTPSTNQPFSYTVVNTIDGTPVTQVVVTTPASLQPVSYTVTTNVGGTATVVTVTGSPTSYVTTINGKPTTVVTTPPVTSYTTTIGGTLTTETLVTTPTANDPITITFVSTSGGTLSTYTSTFSPTTFVSTVSGTLTTITSTPSPSTKYSTRSATTSTFTSTLSSSGSSISGTATSTSSPRPTVIATTRVFSWTEADIFLGTFLPALFGVAIVIPLRIIDLNAKLYQPFQSLARDGGSSGSESMLMQYTGVMAFITPIITMLQGHPVPFLTTLMVGCASLLVPLATEAIGLKLHGYCYLNTASSQCGPALGVSPIPANILIALMVFIIVMLALVMLLVRRWATGVCTNPWNLAGIASLARNPEIQIRQNSERAMRMAVCQKQYGLGYWLNRDTGREEYGIVLTDDAGRGLHHAQEEYDDGGDGEKTLGPKTSTSGRDLPFMALRYPWRIAFILFQLGILIFVVYYHVYYHGKIPDNGKLWSFMNSNAFGVRFVFAIVGVCIAFCWQSFFLSVSVMAPYQIMAKRTQPPERSILFTPSTNPFSGIITAVKKRHVFFGVVCAVAILSEFLPILLSNVPFSLTQTSNTATACAVLTAICLSLMITVLGISFFIRWPPMPVDPRSIAGALYYVSQSHMLDDFEGVALLDKKERDQRVREVQKRYYYGVLASAGGAGGAGGNGWRRLGVDCETHTQDQLVNVDTAYRGNRSDEPPAIHD</sequence>
<feature type="transmembrane region" description="Helical" evidence="2">
    <location>
        <begin position="901"/>
        <end position="918"/>
    </location>
</feature>
<keyword evidence="2" id="KW-0472">Membrane</keyword>
<accession>A0AAN6N9Q7</accession>
<organism evidence="3 4">
    <name type="scientific">Diplogelasinospora grovesii</name>
    <dbReference type="NCBI Taxonomy" id="303347"/>
    <lineage>
        <taxon>Eukaryota</taxon>
        <taxon>Fungi</taxon>
        <taxon>Dikarya</taxon>
        <taxon>Ascomycota</taxon>
        <taxon>Pezizomycotina</taxon>
        <taxon>Sordariomycetes</taxon>
        <taxon>Sordariomycetidae</taxon>
        <taxon>Sordariales</taxon>
        <taxon>Diplogelasinosporaceae</taxon>
        <taxon>Diplogelasinospora</taxon>
    </lineage>
</organism>
<feature type="compositionally biased region" description="Low complexity" evidence="1">
    <location>
        <begin position="119"/>
        <end position="144"/>
    </location>
</feature>
<feature type="transmembrane region" description="Helical" evidence="2">
    <location>
        <begin position="830"/>
        <end position="851"/>
    </location>
</feature>
<feature type="transmembrane region" description="Helical" evidence="2">
    <location>
        <begin position="62"/>
        <end position="82"/>
    </location>
</feature>
<comment type="caution">
    <text evidence="3">The sequence shown here is derived from an EMBL/GenBank/DDBJ whole genome shotgun (WGS) entry which is preliminary data.</text>
</comment>
<feature type="region of interest" description="Disordered" evidence="1">
    <location>
        <begin position="117"/>
        <end position="291"/>
    </location>
</feature>
<evidence type="ECO:0008006" key="5">
    <source>
        <dbReference type="Google" id="ProtNLM"/>
    </source>
</evidence>
<feature type="transmembrane region" description="Helical" evidence="2">
    <location>
        <begin position="1217"/>
        <end position="1242"/>
    </location>
</feature>
<protein>
    <recommendedName>
        <fullName evidence="5">Zonadhesin</fullName>
    </recommendedName>
</protein>
<feature type="compositionally biased region" description="Low complexity" evidence="1">
    <location>
        <begin position="158"/>
        <end position="238"/>
    </location>
</feature>
<dbReference type="PANTHER" id="PTHR37544">
    <property type="entry name" value="SPRAY-RELATED"/>
    <property type="match status" value="1"/>
</dbReference>
<keyword evidence="4" id="KW-1185">Reference proteome</keyword>
<dbReference type="Pfam" id="PF11915">
    <property type="entry name" value="DUF3433"/>
    <property type="match status" value="2"/>
</dbReference>
<name>A0AAN6N9Q7_9PEZI</name>
<evidence type="ECO:0000313" key="3">
    <source>
        <dbReference type="EMBL" id="KAK3941797.1"/>
    </source>
</evidence>
<evidence type="ECO:0000256" key="2">
    <source>
        <dbReference type="SAM" id="Phobius"/>
    </source>
</evidence>
<feature type="compositionally biased region" description="Low complexity" evidence="1">
    <location>
        <begin position="790"/>
        <end position="811"/>
    </location>
</feature>
<evidence type="ECO:0000256" key="1">
    <source>
        <dbReference type="SAM" id="MobiDB-lite"/>
    </source>
</evidence>
<feature type="transmembrane region" description="Helical" evidence="2">
    <location>
        <begin position="1185"/>
        <end position="1205"/>
    </location>
</feature>
<dbReference type="InterPro" id="IPR021840">
    <property type="entry name" value="DUF3433"/>
</dbReference>
<feature type="compositionally biased region" description="Basic and acidic residues" evidence="1">
    <location>
        <begin position="28"/>
        <end position="37"/>
    </location>
</feature>
<dbReference type="Proteomes" id="UP001303473">
    <property type="component" value="Unassembled WGS sequence"/>
</dbReference>
<proteinExistence type="predicted"/>
<feature type="transmembrane region" description="Helical" evidence="2">
    <location>
        <begin position="1081"/>
        <end position="1100"/>
    </location>
</feature>
<dbReference type="EMBL" id="MU853779">
    <property type="protein sequence ID" value="KAK3941797.1"/>
    <property type="molecule type" value="Genomic_DNA"/>
</dbReference>
<feature type="compositionally biased region" description="Polar residues" evidence="1">
    <location>
        <begin position="239"/>
        <end position="262"/>
    </location>
</feature>
<feature type="compositionally biased region" description="Basic and acidic residues" evidence="1">
    <location>
        <begin position="146"/>
        <end position="155"/>
    </location>
</feature>
<keyword evidence="2" id="KW-0812">Transmembrane</keyword>
<feature type="region of interest" description="Disordered" evidence="1">
    <location>
        <begin position="28"/>
        <end position="50"/>
    </location>
</feature>
<dbReference type="PANTHER" id="PTHR37544:SF3">
    <property type="entry name" value="SPRAY"/>
    <property type="match status" value="1"/>
</dbReference>
<reference evidence="4" key="1">
    <citation type="journal article" date="2023" name="Mol. Phylogenet. Evol.">
        <title>Genome-scale phylogeny and comparative genomics of the fungal order Sordariales.</title>
        <authorList>
            <person name="Hensen N."/>
            <person name="Bonometti L."/>
            <person name="Westerberg I."/>
            <person name="Brannstrom I.O."/>
            <person name="Guillou S."/>
            <person name="Cros-Aarteil S."/>
            <person name="Calhoun S."/>
            <person name="Haridas S."/>
            <person name="Kuo A."/>
            <person name="Mondo S."/>
            <person name="Pangilinan J."/>
            <person name="Riley R."/>
            <person name="LaButti K."/>
            <person name="Andreopoulos B."/>
            <person name="Lipzen A."/>
            <person name="Chen C."/>
            <person name="Yan M."/>
            <person name="Daum C."/>
            <person name="Ng V."/>
            <person name="Clum A."/>
            <person name="Steindorff A."/>
            <person name="Ohm R.A."/>
            <person name="Martin F."/>
            <person name="Silar P."/>
            <person name="Natvig D.O."/>
            <person name="Lalanne C."/>
            <person name="Gautier V."/>
            <person name="Ament-Velasquez S.L."/>
            <person name="Kruys A."/>
            <person name="Hutchinson M.I."/>
            <person name="Powell A.J."/>
            <person name="Barry K."/>
            <person name="Miller A.N."/>
            <person name="Grigoriev I.V."/>
            <person name="Debuchy R."/>
            <person name="Gladieux P."/>
            <person name="Hiltunen Thoren M."/>
            <person name="Johannesson H."/>
        </authorList>
    </citation>
    <scope>NUCLEOTIDE SEQUENCE [LARGE SCALE GENOMIC DNA]</scope>
    <source>
        <strain evidence="4">CBS 340.73</strain>
    </source>
</reference>
<feature type="region of interest" description="Disordered" evidence="1">
    <location>
        <begin position="790"/>
        <end position="812"/>
    </location>
</feature>